<evidence type="ECO:0008006" key="3">
    <source>
        <dbReference type="Google" id="ProtNLM"/>
    </source>
</evidence>
<sequence length="235" mass="25573">MHCVLIRRRRAWMRCTAGYLRRMAPPLSDAVVVDVLRRLDRLTAPLVQRLGRPPELPPAERDDWWAERASRVAAAAGGLPRLAGRLADLLPLQNTVGTAVQSLVVLGVAGEHGVTDPAERVALLSRVLLARDLPPERVRPLLERVRGAYTEAALGAREERAGFTGAVRTIWRAARLLSRIDEALDARPKGRLGARALAQLPVVGVVGGYAAERVALRRAARMTADLLEPGRPVSV</sequence>
<dbReference type="Proteomes" id="UP000198386">
    <property type="component" value="Unassembled WGS sequence"/>
</dbReference>
<organism evidence="1 2">
    <name type="scientific">Geodermatophilus saharensis</name>
    <dbReference type="NCBI Taxonomy" id="1137994"/>
    <lineage>
        <taxon>Bacteria</taxon>
        <taxon>Bacillati</taxon>
        <taxon>Actinomycetota</taxon>
        <taxon>Actinomycetes</taxon>
        <taxon>Geodermatophilales</taxon>
        <taxon>Geodermatophilaceae</taxon>
        <taxon>Geodermatophilus</taxon>
    </lineage>
</organism>
<keyword evidence="2" id="KW-1185">Reference proteome</keyword>
<accession>A0A239BJS2</accession>
<evidence type="ECO:0000313" key="2">
    <source>
        <dbReference type="Proteomes" id="UP000198386"/>
    </source>
</evidence>
<gene>
    <name evidence="1" type="ORF">SAMN04488107_1187</name>
</gene>
<name>A0A239BJS2_9ACTN</name>
<protein>
    <recommendedName>
        <fullName evidence="3">EcsC protein family protein</fullName>
    </recommendedName>
</protein>
<dbReference type="AlphaFoldDB" id="A0A239BJS2"/>
<dbReference type="EMBL" id="FZOH01000002">
    <property type="protein sequence ID" value="SNS07274.1"/>
    <property type="molecule type" value="Genomic_DNA"/>
</dbReference>
<evidence type="ECO:0000313" key="1">
    <source>
        <dbReference type="EMBL" id="SNS07274.1"/>
    </source>
</evidence>
<proteinExistence type="predicted"/>
<reference evidence="2" key="1">
    <citation type="submission" date="2017-06" db="EMBL/GenBank/DDBJ databases">
        <authorList>
            <person name="Varghese N."/>
            <person name="Submissions S."/>
        </authorList>
    </citation>
    <scope>NUCLEOTIDE SEQUENCE [LARGE SCALE GENOMIC DNA]</scope>
    <source>
        <strain evidence="2">DSM 45423</strain>
    </source>
</reference>